<keyword evidence="2" id="KW-0547">Nucleotide-binding</keyword>
<dbReference type="SUPFAM" id="SSF82051">
    <property type="entry name" value="Obg GTP-binding protein N-terminal domain"/>
    <property type="match status" value="1"/>
</dbReference>
<dbReference type="InterPro" id="IPR006169">
    <property type="entry name" value="GTP1_OBG_dom"/>
</dbReference>
<dbReference type="InterPro" id="IPR006074">
    <property type="entry name" value="GTP1-OBG_CS"/>
</dbReference>
<dbReference type="SUPFAM" id="SSF52540">
    <property type="entry name" value="P-loop containing nucleoside triphosphate hydrolases"/>
    <property type="match status" value="1"/>
</dbReference>
<dbReference type="InterPro" id="IPR045086">
    <property type="entry name" value="OBG_GTPase"/>
</dbReference>
<dbReference type="KEGG" id="bfl:Bfl095"/>
<dbReference type="EMBL" id="BX248583">
    <property type="protein sequence ID" value="CAD83618.1"/>
    <property type="molecule type" value="Genomic_DNA"/>
</dbReference>
<accession>Q7VQN0</accession>
<dbReference type="GO" id="GO:0000287">
    <property type="term" value="F:magnesium ion binding"/>
    <property type="evidence" value="ECO:0007669"/>
    <property type="project" value="InterPro"/>
</dbReference>
<evidence type="ECO:0000259" key="5">
    <source>
        <dbReference type="PROSITE" id="PS51710"/>
    </source>
</evidence>
<comment type="similarity">
    <text evidence="1">Belongs to the TRAFAC class OBG-HflX-like GTPase superfamily. OBG GTPase family.</text>
</comment>
<dbReference type="Pfam" id="PF01926">
    <property type="entry name" value="MMR_HSR1"/>
    <property type="match status" value="1"/>
</dbReference>
<dbReference type="PANTHER" id="PTHR11702:SF31">
    <property type="entry name" value="MITOCHONDRIAL RIBOSOME-ASSOCIATED GTPASE 2"/>
    <property type="match status" value="1"/>
</dbReference>
<dbReference type="AlphaFoldDB" id="Q7VQN0"/>
<dbReference type="PROSITE" id="PS00905">
    <property type="entry name" value="GTP1_OBG"/>
    <property type="match status" value="1"/>
</dbReference>
<sequence length="305" mass="34115">MADPKLNTLSHFNHNNHVFRAENGKSGGSGSCTGRRGKDVVIQVPLGTKIFCSKTHKLLGDMIQYRNIPLMVARGGRRGLGIRNNRVKKNIIHKKNKDVIQNRIQGEVGECKNLLLELNLIADVGIVGLPNSGKSSFVRIISKATPKVADYPFTTLVPQLGSVKVDGYADNNRFIIADIPGIIKGASSGCGLGLRFLKHLTRCRMLLHFVDINSVDDSDPVKNIIDIEQELSNYDAQLINKPRWLVFNKIDLLTQSELFKKIDVIVKSVQWSGRYYAISIKHNVNISELCYDIMNCIVHHAEVYR</sequence>
<organism evidence="7 8">
    <name type="scientific">Blochmanniella floridana</name>
    <dbReference type="NCBI Taxonomy" id="203907"/>
    <lineage>
        <taxon>Bacteria</taxon>
        <taxon>Pseudomonadati</taxon>
        <taxon>Pseudomonadota</taxon>
        <taxon>Gammaproteobacteria</taxon>
        <taxon>Enterobacterales</taxon>
        <taxon>Enterobacteriaceae</taxon>
        <taxon>ant endosymbionts</taxon>
        <taxon>Candidatus Blochmanniella</taxon>
    </lineage>
</organism>
<dbReference type="GO" id="GO:0003924">
    <property type="term" value="F:GTPase activity"/>
    <property type="evidence" value="ECO:0007669"/>
    <property type="project" value="InterPro"/>
</dbReference>
<protein>
    <submittedName>
        <fullName evidence="7">Probable GTP-binding protein</fullName>
    </submittedName>
</protein>
<dbReference type="InterPro" id="IPR014100">
    <property type="entry name" value="GTP-bd_Obg/CgtA"/>
</dbReference>
<dbReference type="GO" id="GO:0042254">
    <property type="term" value="P:ribosome biogenesis"/>
    <property type="evidence" value="ECO:0007669"/>
    <property type="project" value="UniProtKB-UniRule"/>
</dbReference>
<dbReference type="PIRSF" id="PIRSF002401">
    <property type="entry name" value="GTP_bd_Obg/CgtA"/>
    <property type="match status" value="1"/>
</dbReference>
<evidence type="ECO:0000313" key="7">
    <source>
        <dbReference type="EMBL" id="CAD83618.1"/>
    </source>
</evidence>
<dbReference type="Proteomes" id="UP000002192">
    <property type="component" value="Chromosome"/>
</dbReference>
<dbReference type="PRINTS" id="PR00326">
    <property type="entry name" value="GTP1OBG"/>
</dbReference>
<dbReference type="GO" id="GO:0005525">
    <property type="term" value="F:GTP binding"/>
    <property type="evidence" value="ECO:0007669"/>
    <property type="project" value="UniProtKB-KW"/>
</dbReference>
<dbReference type="Gene3D" id="3.40.50.300">
    <property type="entry name" value="P-loop containing nucleotide triphosphate hydrolases"/>
    <property type="match status" value="1"/>
</dbReference>
<feature type="domain" description="Obg" evidence="6">
    <location>
        <begin position="1"/>
        <end position="121"/>
    </location>
</feature>
<dbReference type="InterPro" id="IPR036726">
    <property type="entry name" value="GTP1_OBG_dom_sf"/>
</dbReference>
<evidence type="ECO:0000256" key="2">
    <source>
        <dbReference type="ARBA" id="ARBA00022741"/>
    </source>
</evidence>
<dbReference type="OrthoDB" id="9807318at2"/>
<keyword evidence="8" id="KW-1185">Reference proteome</keyword>
<dbReference type="CDD" id="cd01898">
    <property type="entry name" value="Obg"/>
    <property type="match status" value="1"/>
</dbReference>
<dbReference type="Pfam" id="PF01018">
    <property type="entry name" value="GTP1_OBG"/>
    <property type="match status" value="1"/>
</dbReference>
<evidence type="ECO:0000256" key="1">
    <source>
        <dbReference type="ARBA" id="ARBA00007699"/>
    </source>
</evidence>
<dbReference type="InterPro" id="IPR027417">
    <property type="entry name" value="P-loop_NTPase"/>
</dbReference>
<dbReference type="STRING" id="203907.Bfl095"/>
<dbReference type="Gene3D" id="2.70.210.12">
    <property type="entry name" value="GTP1/OBG domain"/>
    <property type="match status" value="1"/>
</dbReference>
<dbReference type="NCBIfam" id="TIGR02729">
    <property type="entry name" value="Obg_CgtA"/>
    <property type="match status" value="1"/>
</dbReference>
<evidence type="ECO:0000256" key="4">
    <source>
        <dbReference type="ARBA" id="ARBA00023134"/>
    </source>
</evidence>
<dbReference type="InterPro" id="IPR031167">
    <property type="entry name" value="G_OBG"/>
</dbReference>
<dbReference type="PROSITE" id="PS51883">
    <property type="entry name" value="OBG"/>
    <property type="match status" value="1"/>
</dbReference>
<dbReference type="HOGENOM" id="CLU_011747_2_0_6"/>
<reference evidence="7 8" key="1">
    <citation type="journal article" date="2003" name="Proc. Natl. Acad. Sci. U.S.A.">
        <title>The genome sequence of Blochmannia floridanus: comparative analysis of reduced genomes.</title>
        <authorList>
            <person name="Gil R."/>
            <person name="Silva F.J."/>
            <person name="Zientz E."/>
            <person name="Delmotte F."/>
            <person name="Gonzalez-Candelas F."/>
            <person name="Latorre A."/>
            <person name="Rausell C."/>
            <person name="Kramerbeek J."/>
            <person name="Gadau J."/>
            <person name="Hoelldobler B."/>
            <person name="van Ham R.C.H.J."/>
            <person name="Gross R."/>
            <person name="Moya A."/>
        </authorList>
    </citation>
    <scope>NUCLEOTIDE SEQUENCE [LARGE SCALE GENOMIC DNA]</scope>
</reference>
<evidence type="ECO:0000256" key="3">
    <source>
        <dbReference type="ARBA" id="ARBA00022842"/>
    </source>
</evidence>
<evidence type="ECO:0000313" key="8">
    <source>
        <dbReference type="Proteomes" id="UP000002192"/>
    </source>
</evidence>
<dbReference type="InterPro" id="IPR006073">
    <property type="entry name" value="GTP-bd"/>
</dbReference>
<evidence type="ECO:0000259" key="6">
    <source>
        <dbReference type="PROSITE" id="PS51883"/>
    </source>
</evidence>
<dbReference type="PANTHER" id="PTHR11702">
    <property type="entry name" value="DEVELOPMENTALLY REGULATED GTP-BINDING PROTEIN-RELATED"/>
    <property type="match status" value="1"/>
</dbReference>
<proteinExistence type="inferred from homology"/>
<gene>
    <name evidence="7" type="primary">yhbZ</name>
    <name evidence="7" type="ordered locus">Bfl095</name>
</gene>
<dbReference type="PROSITE" id="PS51710">
    <property type="entry name" value="G_OBG"/>
    <property type="match status" value="1"/>
</dbReference>
<dbReference type="eggNOG" id="COG0536">
    <property type="taxonomic scope" value="Bacteria"/>
</dbReference>
<feature type="domain" description="OBG-type G" evidence="5">
    <location>
        <begin position="122"/>
        <end position="298"/>
    </location>
</feature>
<keyword evidence="4" id="KW-0342">GTP-binding</keyword>
<keyword evidence="3" id="KW-0460">Magnesium</keyword>
<name>Q7VQN0_BLOFL</name>